<keyword evidence="1 4" id="KW-0378">Hydrolase</keyword>
<dbReference type="InterPro" id="IPR050300">
    <property type="entry name" value="GDXG_lipolytic_enzyme"/>
</dbReference>
<dbReference type="OrthoDB" id="9815425at2"/>
<name>A0A431VTM4_9DEIO</name>
<dbReference type="GO" id="GO:0016787">
    <property type="term" value="F:hydrolase activity"/>
    <property type="evidence" value="ECO:0007669"/>
    <property type="project" value="UniProtKB-KW"/>
</dbReference>
<gene>
    <name evidence="4" type="ORF">EJ104_08090</name>
</gene>
<dbReference type="InterPro" id="IPR049492">
    <property type="entry name" value="BD-FAE-like_dom"/>
</dbReference>
<dbReference type="InterPro" id="IPR029058">
    <property type="entry name" value="AB_hydrolase_fold"/>
</dbReference>
<feature type="domain" description="BD-FAE-like" evidence="3">
    <location>
        <begin position="63"/>
        <end position="165"/>
    </location>
</feature>
<dbReference type="RefSeq" id="WP_126352250.1">
    <property type="nucleotide sequence ID" value="NZ_CP086380.1"/>
</dbReference>
<feature type="chain" id="PRO_5019366207" evidence="2">
    <location>
        <begin position="31"/>
        <end position="296"/>
    </location>
</feature>
<keyword evidence="5" id="KW-1185">Reference proteome</keyword>
<protein>
    <submittedName>
        <fullName evidence="4">Alpha/beta hydrolase</fullName>
    </submittedName>
</protein>
<proteinExistence type="predicted"/>
<dbReference type="PANTHER" id="PTHR48081:SF9">
    <property type="entry name" value="CARBOXYLESTERASE"/>
    <property type="match status" value="1"/>
</dbReference>
<dbReference type="EMBL" id="RXPE01000015">
    <property type="protein sequence ID" value="RTR26504.1"/>
    <property type="molecule type" value="Genomic_DNA"/>
</dbReference>
<dbReference type="SUPFAM" id="SSF53474">
    <property type="entry name" value="alpha/beta-Hydrolases"/>
    <property type="match status" value="1"/>
</dbReference>
<organism evidence="4 5">
    <name type="scientific">Deinococcus radiophilus</name>
    <dbReference type="NCBI Taxonomy" id="32062"/>
    <lineage>
        <taxon>Bacteria</taxon>
        <taxon>Thermotogati</taxon>
        <taxon>Deinococcota</taxon>
        <taxon>Deinococci</taxon>
        <taxon>Deinococcales</taxon>
        <taxon>Deinococcaceae</taxon>
        <taxon>Deinococcus</taxon>
    </lineage>
</organism>
<evidence type="ECO:0000313" key="4">
    <source>
        <dbReference type="EMBL" id="RTR26504.1"/>
    </source>
</evidence>
<evidence type="ECO:0000256" key="1">
    <source>
        <dbReference type="ARBA" id="ARBA00022801"/>
    </source>
</evidence>
<evidence type="ECO:0000313" key="5">
    <source>
        <dbReference type="Proteomes" id="UP000277766"/>
    </source>
</evidence>
<feature type="signal peptide" evidence="2">
    <location>
        <begin position="1"/>
        <end position="30"/>
    </location>
</feature>
<dbReference type="Proteomes" id="UP000277766">
    <property type="component" value="Unassembled WGS sequence"/>
</dbReference>
<evidence type="ECO:0000256" key="2">
    <source>
        <dbReference type="SAM" id="SignalP"/>
    </source>
</evidence>
<dbReference type="Pfam" id="PF20434">
    <property type="entry name" value="BD-FAE"/>
    <property type="match status" value="1"/>
</dbReference>
<dbReference type="Gene3D" id="3.40.50.1820">
    <property type="entry name" value="alpha/beta hydrolase"/>
    <property type="match status" value="1"/>
</dbReference>
<dbReference type="AlphaFoldDB" id="A0A431VTM4"/>
<sequence length="296" mass="32393">MAVTPQSVRQRRWLTVLAAGTLALTLGSCAALNPVQTLNRTVSTAGLTVQTDLVYGSTERQKLDIYAPQNVRGAPTVLFIHGGSWANGNKEDYRFVGESLARAGYVVGVMNYRLAPQFRYPSYIQDSAQALAFLRSQAARYGGSPDNLFLMGHSAGAFNAVETAVNERWLREAGVPISAVRGVIGLAGPYSYDFRDFPSRNAFPEGGLPDEIMPDRHVRPDAPPHLLLTAENDQTVHPQNAINMERALRAAGAQVERREVARVDHVTIAGALARPLTWLGKTRADVLEFIEAQRLR</sequence>
<keyword evidence="2" id="KW-0732">Signal</keyword>
<dbReference type="PANTHER" id="PTHR48081">
    <property type="entry name" value="AB HYDROLASE SUPERFAMILY PROTEIN C4A8.06C"/>
    <property type="match status" value="1"/>
</dbReference>
<reference evidence="4 5" key="1">
    <citation type="submission" date="2018-12" db="EMBL/GenBank/DDBJ databases">
        <title>Deinococcus radiophilus ATCC 27603 genome sequencing and assembly.</title>
        <authorList>
            <person name="Maclea K.S."/>
            <person name="Maynard C.R."/>
        </authorList>
    </citation>
    <scope>NUCLEOTIDE SEQUENCE [LARGE SCALE GENOMIC DNA]</scope>
    <source>
        <strain evidence="4 5">ATCC 27603</strain>
    </source>
</reference>
<accession>A0A431VTM4</accession>
<comment type="caution">
    <text evidence="4">The sequence shown here is derived from an EMBL/GenBank/DDBJ whole genome shotgun (WGS) entry which is preliminary data.</text>
</comment>
<evidence type="ECO:0000259" key="3">
    <source>
        <dbReference type="Pfam" id="PF20434"/>
    </source>
</evidence>